<dbReference type="InterPro" id="IPR036541">
    <property type="entry name" value="PLipase_A1_sf"/>
</dbReference>
<dbReference type="RefSeq" id="WP_131281766.1">
    <property type="nucleotide sequence ID" value="NZ_CP031395.1"/>
</dbReference>
<evidence type="ECO:0000313" key="3">
    <source>
        <dbReference type="Proteomes" id="UP000292939"/>
    </source>
</evidence>
<dbReference type="GO" id="GO:0004620">
    <property type="term" value="F:phospholipase activity"/>
    <property type="evidence" value="ECO:0007669"/>
    <property type="project" value="InterPro"/>
</dbReference>
<dbReference type="GO" id="GO:0016020">
    <property type="term" value="C:membrane"/>
    <property type="evidence" value="ECO:0007669"/>
    <property type="project" value="InterPro"/>
</dbReference>
<dbReference type="OrthoDB" id="188433at2"/>
<evidence type="ECO:0008006" key="4">
    <source>
        <dbReference type="Google" id="ProtNLM"/>
    </source>
</evidence>
<feature type="chain" id="PRO_5020920376" description="Phospholipase A(2)" evidence="1">
    <location>
        <begin position="27"/>
        <end position="327"/>
    </location>
</feature>
<proteinExistence type="predicted"/>
<dbReference type="EMBL" id="CP031395">
    <property type="protein sequence ID" value="QBK06118.1"/>
    <property type="molecule type" value="Genomic_DNA"/>
</dbReference>
<evidence type="ECO:0000313" key="2">
    <source>
        <dbReference type="EMBL" id="QBK06118.1"/>
    </source>
</evidence>
<evidence type="ECO:0000256" key="1">
    <source>
        <dbReference type="SAM" id="SignalP"/>
    </source>
</evidence>
<dbReference type="AlphaFoldDB" id="A0A4P6UL53"/>
<accession>A0A4P6UL53</accession>
<dbReference type="KEGG" id="hgr:DW355_16590"/>
<name>A0A4P6UL53_9BURK</name>
<organism evidence="2 3">
    <name type="scientific">Hylemonella gracilis</name>
    <dbReference type="NCBI Taxonomy" id="80880"/>
    <lineage>
        <taxon>Bacteria</taxon>
        <taxon>Pseudomonadati</taxon>
        <taxon>Pseudomonadota</taxon>
        <taxon>Betaproteobacteria</taxon>
        <taxon>Burkholderiales</taxon>
        <taxon>Comamonadaceae</taxon>
        <taxon>Hylemonella</taxon>
    </lineage>
</organism>
<keyword evidence="1" id="KW-0732">Signal</keyword>
<dbReference type="SUPFAM" id="SSF56931">
    <property type="entry name" value="Outer membrane phospholipase A (OMPLA)"/>
    <property type="match status" value="1"/>
</dbReference>
<dbReference type="Gene3D" id="2.40.230.10">
    <property type="entry name" value="Phospholipase A1"/>
    <property type="match status" value="1"/>
</dbReference>
<sequence>MVKVQGWIRWAACLVLLGAVGRGLQAQTAPQPLAGEPSSPGLQGPQYKSCDVSRFQPHEPSYGVYQKAEEDETALRAHYSFRYVLDPVPDKESVEQDSAKPCLPQPRFEAGWYLKYTGEFDFYAGSRDSGPVINRISNPGMHYRWRQPVAGITSLRWVDLGLEHLSNGQTTEVHSASEAARAQKAYDEGDHKFFDTVSRGMNFFSTEVRLGQTEDPLGSLYAKARFYFHQDTGVTWGPWAGKGTTISDYDLIRLTWVRATGVEDGEFSVTWTLGEKGWATDSWDLDYLPSATNRWTWYLRYHQGPLQTLSNYTQERRSIAIGLKFIP</sequence>
<gene>
    <name evidence="2" type="ORF">DW355_16590</name>
</gene>
<dbReference type="Proteomes" id="UP000292939">
    <property type="component" value="Chromosome"/>
</dbReference>
<reference evidence="2 3" key="1">
    <citation type="submission" date="2018-07" db="EMBL/GenBank/DDBJ databases">
        <title>Exploring interactions and the metabolic potential of the ultra-small soil bacteria Hylemonella gracilis.</title>
        <authorList>
            <person name="Tyc O."/>
            <person name="Kulkarni P."/>
            <person name="Gawehns F."/>
            <person name="Hundscheid M."/>
            <person name="Zweers H."/>
            <person name="Garbeva P."/>
        </authorList>
    </citation>
    <scope>NUCLEOTIDE SEQUENCE [LARGE SCALE GENOMIC DNA]</scope>
    <source>
        <strain evidence="2 3">NS1</strain>
    </source>
</reference>
<protein>
    <recommendedName>
        <fullName evidence="4">Phospholipase A(2)</fullName>
    </recommendedName>
</protein>
<feature type="signal peptide" evidence="1">
    <location>
        <begin position="1"/>
        <end position="26"/>
    </location>
</feature>
<dbReference type="GO" id="GO:0006629">
    <property type="term" value="P:lipid metabolic process"/>
    <property type="evidence" value="ECO:0007669"/>
    <property type="project" value="InterPro"/>
</dbReference>